<dbReference type="CDD" id="cd12394">
    <property type="entry name" value="RRM1_RBM34"/>
    <property type="match status" value="1"/>
</dbReference>
<keyword evidence="1" id="KW-0694">RNA-binding</keyword>
<dbReference type="SMART" id="SM00360">
    <property type="entry name" value="RRM"/>
    <property type="match status" value="2"/>
</dbReference>
<feature type="region of interest" description="Disordered" evidence="2">
    <location>
        <begin position="286"/>
        <end position="308"/>
    </location>
</feature>
<dbReference type="SUPFAM" id="SSF54928">
    <property type="entry name" value="RNA-binding domain, RBD"/>
    <property type="match status" value="2"/>
</dbReference>
<evidence type="ECO:0000259" key="3">
    <source>
        <dbReference type="PROSITE" id="PS50102"/>
    </source>
</evidence>
<feature type="region of interest" description="Disordered" evidence="2">
    <location>
        <begin position="1"/>
        <end position="58"/>
    </location>
</feature>
<dbReference type="InterPro" id="IPR000504">
    <property type="entry name" value="RRM_dom"/>
</dbReference>
<gene>
    <name evidence="4" type="ORF">MUK42_30051</name>
</gene>
<dbReference type="PANTHER" id="PTHR33783:SF1">
    <property type="entry name" value="PROTEIN HAIKU1"/>
    <property type="match status" value="1"/>
</dbReference>
<dbReference type="InterPro" id="IPR012677">
    <property type="entry name" value="Nucleotide-bd_a/b_plait_sf"/>
</dbReference>
<dbReference type="OrthoDB" id="442677at2759"/>
<keyword evidence="5" id="KW-1185">Reference proteome</keyword>
<dbReference type="InterPro" id="IPR034221">
    <property type="entry name" value="RBM34_RRM2"/>
</dbReference>
<organism evidence="4 5">
    <name type="scientific">Musa troglodytarum</name>
    <name type="common">fe'i banana</name>
    <dbReference type="NCBI Taxonomy" id="320322"/>
    <lineage>
        <taxon>Eukaryota</taxon>
        <taxon>Viridiplantae</taxon>
        <taxon>Streptophyta</taxon>
        <taxon>Embryophyta</taxon>
        <taxon>Tracheophyta</taxon>
        <taxon>Spermatophyta</taxon>
        <taxon>Magnoliopsida</taxon>
        <taxon>Liliopsida</taxon>
        <taxon>Zingiberales</taxon>
        <taxon>Musaceae</taxon>
        <taxon>Musa</taxon>
    </lineage>
</organism>
<dbReference type="Proteomes" id="UP001055439">
    <property type="component" value="Chromosome 4"/>
</dbReference>
<feature type="compositionally biased region" description="Low complexity" evidence="2">
    <location>
        <begin position="35"/>
        <end position="46"/>
    </location>
</feature>
<dbReference type="GO" id="GO:0003723">
    <property type="term" value="F:RNA binding"/>
    <property type="evidence" value="ECO:0007669"/>
    <property type="project" value="UniProtKB-UniRule"/>
</dbReference>
<accession>A0A9E7JWW7</accession>
<name>A0A9E7JWW7_9LILI</name>
<feature type="compositionally biased region" description="Pro residues" evidence="2">
    <location>
        <begin position="200"/>
        <end position="221"/>
    </location>
</feature>
<sequence length="823" mass="90244">MDQSRNNHYHHHQQQQQHLAVNKLSKNIRKSPLHQPNYYSQLQQQQPSPPPPPKVYNISKNDFRSIVQQLTGTPSRDSSPAAADSRPQHRPPQPRPPSTRLQKIRPPPLAPIARPPHPPHRPVAAAAQPPPRYPPLVPYRNPNSNLPPVPIPHPNSNPFSSFPRPSPSAGAPWAESPVSAYMRYLESSLLGSDTSRHPQTQPPMPPLPSPGLLPSPRPLVLPSPRGITNSSSLPLPPPPSASPLPLPSPSAFLNLSPYPLLSPGFLYPPQPTPNFAFSPLAQSGILGAGPGARPQPPPSPPGFLFPQSPSGFMPILSPRWRDMLNSSENPRLLSSPLQKSNPAMGRKSKDSDQESSAVVKSLFSDDNPFRRKPQPESPLPTPELGLGLGGKPSNILGGGVVDAPEERKRKRNKASGIPNPSLTPASIPNKRKKFENGEDSGSPKENRKKRKRREIEEEYEKRIYDATDNVLEGDRVEGRIVAVGEKRKAADVVSSDMEVSKEAFDDESKLMRTVFVGNLPLKTKRKSLQKEFLKFGEVESIRIRSVPIVYSKTPRAIMQGKINDAVDSVHAYIVFKDEQSAKAALSHNMAQFGENHIRVDMACPPRKKLRGDGPLYDKKRTVFVGNLPFDVKDEELYQLFCGVSEIESNVEAIRVIRDPQTSLGKGIAYVLFKTRDAANSIAKRRDLKVRDRILRVCHAKSADATPSKSLSGGPKRQFPGKTDGVANGGTSSVGENDKSKAKAASLSYQGVRSSKSGVMKKSNLRPQVSNQGNKRLGGGSDQMGRKAKRPAVAARKAKQLLKKRKLEAGTPLNTHVNKKARKD</sequence>
<feature type="region of interest" description="Disordered" evidence="2">
    <location>
        <begin position="71"/>
        <end position="152"/>
    </location>
</feature>
<dbReference type="Pfam" id="PF05678">
    <property type="entry name" value="VQ"/>
    <property type="match status" value="1"/>
</dbReference>
<evidence type="ECO:0000256" key="1">
    <source>
        <dbReference type="PROSITE-ProRule" id="PRU00176"/>
    </source>
</evidence>
<dbReference type="Gene3D" id="3.30.70.330">
    <property type="match status" value="2"/>
</dbReference>
<dbReference type="InterPro" id="IPR039612">
    <property type="entry name" value="VQ_5/9/14"/>
</dbReference>
<reference evidence="4" key="1">
    <citation type="submission" date="2022-05" db="EMBL/GenBank/DDBJ databases">
        <title>The Musa troglodytarum L. genome provides insights into the mechanism of non-climacteric behaviour and enrichment of carotenoids.</title>
        <authorList>
            <person name="Wang J."/>
        </authorList>
    </citation>
    <scope>NUCLEOTIDE SEQUENCE</scope>
    <source>
        <tissue evidence="4">Leaf</tissue>
    </source>
</reference>
<dbReference type="AlphaFoldDB" id="A0A9E7JWW7"/>
<feature type="region of interest" description="Disordered" evidence="2">
    <location>
        <begin position="703"/>
        <end position="823"/>
    </location>
</feature>
<feature type="region of interest" description="Disordered" evidence="2">
    <location>
        <begin position="324"/>
        <end position="454"/>
    </location>
</feature>
<evidence type="ECO:0000313" key="4">
    <source>
        <dbReference type="EMBL" id="URD95326.1"/>
    </source>
</evidence>
<feature type="compositionally biased region" description="Low complexity" evidence="2">
    <location>
        <begin position="222"/>
        <end position="233"/>
    </location>
</feature>
<dbReference type="EMBL" id="CP097506">
    <property type="protein sequence ID" value="URD95326.1"/>
    <property type="molecule type" value="Genomic_DNA"/>
</dbReference>
<protein>
    <recommendedName>
        <fullName evidence="3">RRM domain-containing protein</fullName>
    </recommendedName>
</protein>
<evidence type="ECO:0000313" key="5">
    <source>
        <dbReference type="Proteomes" id="UP001055439"/>
    </source>
</evidence>
<feature type="compositionally biased region" description="Low complexity" evidence="2">
    <location>
        <begin position="74"/>
        <end position="85"/>
    </location>
</feature>
<dbReference type="InterPro" id="IPR035979">
    <property type="entry name" value="RBD_domain_sf"/>
</dbReference>
<feature type="compositionally biased region" description="Pro residues" evidence="2">
    <location>
        <begin position="293"/>
        <end position="303"/>
    </location>
</feature>
<dbReference type="PANTHER" id="PTHR33783">
    <property type="entry name" value="PROTEIN HAIKU1"/>
    <property type="match status" value="1"/>
</dbReference>
<feature type="compositionally biased region" description="Pro residues" evidence="2">
    <location>
        <begin position="128"/>
        <end position="137"/>
    </location>
</feature>
<feature type="region of interest" description="Disordered" evidence="2">
    <location>
        <begin position="191"/>
        <end position="242"/>
    </location>
</feature>
<feature type="compositionally biased region" description="Gly residues" evidence="2">
    <location>
        <begin position="386"/>
        <end position="400"/>
    </location>
</feature>
<feature type="compositionally biased region" description="Polar residues" evidence="2">
    <location>
        <begin position="746"/>
        <end position="756"/>
    </location>
</feature>
<evidence type="ECO:0000256" key="2">
    <source>
        <dbReference type="SAM" id="MobiDB-lite"/>
    </source>
</evidence>
<dbReference type="CDD" id="cd12395">
    <property type="entry name" value="RRM2_RBM34"/>
    <property type="match status" value="1"/>
</dbReference>
<proteinExistence type="predicted"/>
<feature type="domain" description="RRM" evidence="3">
    <location>
        <begin position="620"/>
        <end position="701"/>
    </location>
</feature>
<feature type="domain" description="RRM" evidence="3">
    <location>
        <begin position="512"/>
        <end position="604"/>
    </location>
</feature>
<dbReference type="Pfam" id="PF00076">
    <property type="entry name" value="RRM_1"/>
    <property type="match status" value="1"/>
</dbReference>
<dbReference type="PROSITE" id="PS50102">
    <property type="entry name" value="RRM"/>
    <property type="match status" value="2"/>
</dbReference>
<feature type="compositionally biased region" description="Polar residues" evidence="2">
    <location>
        <begin position="764"/>
        <end position="773"/>
    </location>
</feature>
<feature type="compositionally biased region" description="Pro residues" evidence="2">
    <location>
        <begin position="105"/>
        <end position="116"/>
    </location>
</feature>
<feature type="compositionally biased region" description="Basic residues" evidence="2">
    <location>
        <begin position="785"/>
        <end position="805"/>
    </location>
</feature>
<dbReference type="InterPro" id="IPR008889">
    <property type="entry name" value="VQ"/>
</dbReference>